<dbReference type="EMBL" id="QRDT01000036">
    <property type="protein sequence ID" value="RED23232.1"/>
    <property type="molecule type" value="Genomic_DNA"/>
</dbReference>
<proteinExistence type="predicted"/>
<evidence type="ECO:0000313" key="3">
    <source>
        <dbReference type="Proteomes" id="UP000252631"/>
    </source>
</evidence>
<evidence type="ECO:0000313" key="2">
    <source>
        <dbReference type="EMBL" id="SSW93365.1"/>
    </source>
</evidence>
<accession>A0A336JU86</accession>
<reference evidence="1 4" key="2">
    <citation type="submission" date="2018-07" db="EMBL/GenBank/DDBJ databases">
        <title>Genomic Encyclopedia of Archaeal and Bacterial Type Strains, Phase II (KMG-II): from individual species to whole genera.</title>
        <authorList>
            <person name="Goeker M."/>
        </authorList>
    </citation>
    <scope>NUCLEOTIDE SEQUENCE [LARGE SCALE GENOMIC DNA]</scope>
    <source>
        <strain evidence="1 4">JA575</strain>
    </source>
</reference>
<dbReference type="EMBL" id="UFQQ01000036">
    <property type="protein sequence ID" value="SSW93365.1"/>
    <property type="molecule type" value="Genomic_DNA"/>
</dbReference>
<organism evidence="2 3">
    <name type="scientific">Rhodopseudomonas pentothenatexigens</name>
    <dbReference type="NCBI Taxonomy" id="999699"/>
    <lineage>
        <taxon>Bacteria</taxon>
        <taxon>Pseudomonadati</taxon>
        <taxon>Pseudomonadota</taxon>
        <taxon>Alphaproteobacteria</taxon>
        <taxon>Hyphomicrobiales</taxon>
        <taxon>Nitrobacteraceae</taxon>
        <taxon>Rhodopseudomonas</taxon>
    </lineage>
</organism>
<name>A0A336JU86_9BRAD</name>
<dbReference type="AlphaFoldDB" id="A0A336JU86"/>
<dbReference type="Proteomes" id="UP000252631">
    <property type="component" value="Unassembled WGS sequence"/>
</dbReference>
<sequence length="54" mass="6417">MKAKVKPEGEKTEDLDLLEDFLSTKEVLQLQDNNPEENYRIKLAALREKMRERL</sequence>
<protein>
    <submittedName>
        <fullName evidence="2">Uncharacterized protein</fullName>
    </submittedName>
</protein>
<reference evidence="2 3" key="1">
    <citation type="submission" date="2017-08" db="EMBL/GenBank/DDBJ databases">
        <authorList>
            <person name="de Groot N.N."/>
        </authorList>
    </citation>
    <scope>NUCLEOTIDE SEQUENCE [LARGE SCALE GENOMIC DNA]</scope>
    <source>
        <strain evidence="2 3">JA575</strain>
    </source>
</reference>
<dbReference type="Proteomes" id="UP000256343">
    <property type="component" value="Unassembled WGS sequence"/>
</dbReference>
<evidence type="ECO:0000313" key="1">
    <source>
        <dbReference type="EMBL" id="RED23232.1"/>
    </source>
</evidence>
<keyword evidence="4" id="KW-1185">Reference proteome</keyword>
<gene>
    <name evidence="1" type="ORF">BJ125_13620</name>
    <name evidence="2" type="ORF">SAMN05892882_13620</name>
</gene>
<evidence type="ECO:0000313" key="4">
    <source>
        <dbReference type="Proteomes" id="UP000256343"/>
    </source>
</evidence>